<dbReference type="EMBL" id="BRZA01000002">
    <property type="protein sequence ID" value="GLC88178.1"/>
    <property type="molecule type" value="Genomic_DNA"/>
</dbReference>
<dbReference type="PANTHER" id="PTHR38074">
    <property type="entry name" value="ALTERED INHERITANCE OF MITOCHONDRIA PROTEIN 24, MITOCHONDRIAL"/>
    <property type="match status" value="1"/>
</dbReference>
<evidence type="ECO:0000313" key="2">
    <source>
        <dbReference type="Proteomes" id="UP001065593"/>
    </source>
</evidence>
<name>A0ABQ5NIS4_9BACI</name>
<comment type="caution">
    <text evidence="1">The sequence shown here is derived from an EMBL/GenBank/DDBJ whole genome shotgun (WGS) entry which is preliminary data.</text>
</comment>
<sequence>MGKFSLDEFIQKTQQDDNENDYFELETERVLEINLNGEVWSKMGAMISYVGDIKFERERVLEHGLGKMFKKALTGEGTQLMKATGKGRLYLADQGKKVTIFDLQGDSICVNGNDLLAFEPTVKWDIQLMRKMAGIMSGGLFNVTLQGTGKVAITTHFEPLTLLVKPGETVYTDPHATVAWSGNLQPEFKTDISFRTLIGRGSGESIQMAFSGEGFVIIQPFEEVYMTTSSGG</sequence>
<proteinExistence type="predicted"/>
<dbReference type="Gene3D" id="3.60.160.10">
    <property type="entry name" value="Mitochondrial biogenesis AIM24"/>
    <property type="match status" value="1"/>
</dbReference>
<evidence type="ECO:0000313" key="1">
    <source>
        <dbReference type="EMBL" id="GLC88178.1"/>
    </source>
</evidence>
<dbReference type="Proteomes" id="UP001065593">
    <property type="component" value="Unassembled WGS sequence"/>
</dbReference>
<organism evidence="1 2">
    <name type="scientific">Lysinibacillus piscis</name>
    <dbReference type="NCBI Taxonomy" id="2518931"/>
    <lineage>
        <taxon>Bacteria</taxon>
        <taxon>Bacillati</taxon>
        <taxon>Bacillota</taxon>
        <taxon>Bacilli</taxon>
        <taxon>Bacillales</taxon>
        <taxon>Bacillaceae</taxon>
        <taxon>Lysinibacillus</taxon>
    </lineage>
</organism>
<dbReference type="Pfam" id="PF01987">
    <property type="entry name" value="AIM24"/>
    <property type="match status" value="1"/>
</dbReference>
<dbReference type="InterPro" id="IPR036983">
    <property type="entry name" value="AIM24_sf"/>
</dbReference>
<gene>
    <name evidence="1" type="ORF">LYSBPC_13050</name>
</gene>
<dbReference type="SUPFAM" id="SSF51219">
    <property type="entry name" value="TRAP-like"/>
    <property type="match status" value="1"/>
</dbReference>
<dbReference type="RefSeq" id="WP_264987942.1">
    <property type="nucleotide sequence ID" value="NZ_BRZA01000002.1"/>
</dbReference>
<keyword evidence="2" id="KW-1185">Reference proteome</keyword>
<evidence type="ECO:0008006" key="3">
    <source>
        <dbReference type="Google" id="ProtNLM"/>
    </source>
</evidence>
<reference evidence="1" key="1">
    <citation type="submission" date="2022-08" db="EMBL/GenBank/DDBJ databases">
        <title>Draft genome sequence of Lysinibacillus sp. strain KH24.</title>
        <authorList>
            <person name="Kanbe H."/>
            <person name="Itoh H."/>
        </authorList>
    </citation>
    <scope>NUCLEOTIDE SEQUENCE</scope>
    <source>
        <strain evidence="1">KH24</strain>
    </source>
</reference>
<accession>A0ABQ5NIS4</accession>
<dbReference type="InterPro" id="IPR002838">
    <property type="entry name" value="AIM24"/>
</dbReference>
<dbReference type="InterPro" id="IPR016031">
    <property type="entry name" value="Trp_RNA-bd_attenuator-like_dom"/>
</dbReference>
<protein>
    <recommendedName>
        <fullName evidence="3">AIM24 family protein</fullName>
    </recommendedName>
</protein>
<dbReference type="PANTHER" id="PTHR38074:SF1">
    <property type="entry name" value="ALTERED INHERITANCE OF MITOCHONDRIA PROTEIN 24, MITOCHONDRIAL"/>
    <property type="match status" value="1"/>
</dbReference>